<dbReference type="AlphaFoldDB" id="A0A8T8S8X0"/>
<evidence type="ECO:0000313" key="2">
    <source>
        <dbReference type="EMBL" id="KAE8235290.1"/>
    </source>
</evidence>
<evidence type="ECO:0000256" key="1">
    <source>
        <dbReference type="SAM" id="MobiDB-lite"/>
    </source>
</evidence>
<accession>A0A8T8S8X0</accession>
<sequence>MTSAIHDDALLEQQTLNQVSSFTDMTAYSNFPWYSNPVLTAGMDGMKHLRRIGEERQRIFLETQGAMLWMRTGTIQLNILRSIPAAVVSWETQKMVALERWWQVRLRTSIHGENNDGQNGRVGVASEVNSSASINVNGEGVGDGVTAEGEIELVDIKPHRHLDGEKDGPDTRDEENE</sequence>
<feature type="region of interest" description="Disordered" evidence="1">
    <location>
        <begin position="153"/>
        <end position="177"/>
    </location>
</feature>
<organism evidence="2 3">
    <name type="scientific">Tilletia indica</name>
    <dbReference type="NCBI Taxonomy" id="43049"/>
    <lineage>
        <taxon>Eukaryota</taxon>
        <taxon>Fungi</taxon>
        <taxon>Dikarya</taxon>
        <taxon>Basidiomycota</taxon>
        <taxon>Ustilaginomycotina</taxon>
        <taxon>Exobasidiomycetes</taxon>
        <taxon>Tilletiales</taxon>
        <taxon>Tilletiaceae</taxon>
        <taxon>Tilletia</taxon>
    </lineage>
</organism>
<dbReference type="Proteomes" id="UP000077521">
    <property type="component" value="Unassembled WGS sequence"/>
</dbReference>
<gene>
    <name evidence="2" type="ORF">A4X13_0g9548</name>
</gene>
<reference evidence="2" key="2">
    <citation type="journal article" date="2019" name="IMA Fungus">
        <title>Genome sequencing and comparison of five Tilletia species to identify candidate genes for the detection of regulated species infecting wheat.</title>
        <authorList>
            <person name="Nguyen H.D.T."/>
            <person name="Sultana T."/>
            <person name="Kesanakurti P."/>
            <person name="Hambleton S."/>
        </authorList>
    </citation>
    <scope>NUCLEOTIDE SEQUENCE</scope>
    <source>
        <strain evidence="2">DAOMC 236416</strain>
    </source>
</reference>
<comment type="caution">
    <text evidence="2">The sequence shown here is derived from an EMBL/GenBank/DDBJ whole genome shotgun (WGS) entry which is preliminary data.</text>
</comment>
<name>A0A8T8S8X0_9BASI</name>
<reference evidence="2" key="1">
    <citation type="submission" date="2016-04" db="EMBL/GenBank/DDBJ databases">
        <authorList>
            <person name="Nguyen H.D."/>
            <person name="Samba Siva P."/>
            <person name="Cullis J."/>
            <person name="Levesque C.A."/>
            <person name="Hambleton S."/>
        </authorList>
    </citation>
    <scope>NUCLEOTIDE SEQUENCE</scope>
    <source>
        <strain evidence="2">DAOMC 236416</strain>
    </source>
</reference>
<feature type="compositionally biased region" description="Basic and acidic residues" evidence="1">
    <location>
        <begin position="154"/>
        <end position="171"/>
    </location>
</feature>
<dbReference type="EMBL" id="LWDF02002860">
    <property type="protein sequence ID" value="KAE8235290.1"/>
    <property type="molecule type" value="Genomic_DNA"/>
</dbReference>
<keyword evidence="3" id="KW-1185">Reference proteome</keyword>
<proteinExistence type="predicted"/>
<evidence type="ECO:0000313" key="3">
    <source>
        <dbReference type="Proteomes" id="UP000077521"/>
    </source>
</evidence>
<protein>
    <submittedName>
        <fullName evidence="2">Uncharacterized protein</fullName>
    </submittedName>
</protein>